<dbReference type="PANTHER" id="PTHR11439">
    <property type="entry name" value="GAG-POL-RELATED RETROTRANSPOSON"/>
    <property type="match status" value="1"/>
</dbReference>
<dbReference type="GO" id="GO:0015074">
    <property type="term" value="P:DNA integration"/>
    <property type="evidence" value="ECO:0007669"/>
    <property type="project" value="InterPro"/>
</dbReference>
<dbReference type="InterPro" id="IPR001584">
    <property type="entry name" value="Integrase_cat-core"/>
</dbReference>
<evidence type="ECO:0000259" key="2">
    <source>
        <dbReference type="PROSITE" id="PS50994"/>
    </source>
</evidence>
<gene>
    <name evidence="3" type="ORF">Tci_026952</name>
</gene>
<organism evidence="3">
    <name type="scientific">Tanacetum cinerariifolium</name>
    <name type="common">Dalmatian daisy</name>
    <name type="synonym">Chrysanthemum cinerariifolium</name>
    <dbReference type="NCBI Taxonomy" id="118510"/>
    <lineage>
        <taxon>Eukaryota</taxon>
        <taxon>Viridiplantae</taxon>
        <taxon>Streptophyta</taxon>
        <taxon>Embryophyta</taxon>
        <taxon>Tracheophyta</taxon>
        <taxon>Spermatophyta</taxon>
        <taxon>Magnoliopsida</taxon>
        <taxon>eudicotyledons</taxon>
        <taxon>Gunneridae</taxon>
        <taxon>Pentapetalae</taxon>
        <taxon>asterids</taxon>
        <taxon>campanulids</taxon>
        <taxon>Asterales</taxon>
        <taxon>Asteraceae</taxon>
        <taxon>Asteroideae</taxon>
        <taxon>Anthemideae</taxon>
        <taxon>Anthemidinae</taxon>
        <taxon>Tanacetum</taxon>
    </lineage>
</organism>
<proteinExistence type="predicted"/>
<dbReference type="Gene3D" id="3.30.420.10">
    <property type="entry name" value="Ribonuclease H-like superfamily/Ribonuclease H"/>
    <property type="match status" value="1"/>
</dbReference>
<accession>A0A6L2L487</accession>
<evidence type="ECO:0000313" key="3">
    <source>
        <dbReference type="EMBL" id="GEU54974.1"/>
    </source>
</evidence>
<sequence length="460" mass="52358">MRLKDEAPDAIIKCIKNIQGRLNAIVLNVRTDNGTEFVNQTLREFYKNVSISCQTSVARTPQQKGIVKSRNKALVEDARTICTYIKFPSIQEQEQSPIISQGVEESPKIPNFNNDPIYETLHEDSTSHGSSSNVRPSHIPFELLDVDDGENDFLSGLQISQCPRGIFINQSNYALEIIKKYRMLSSDPVYTHLVDKSNLDKDLQGKPVDPTHYRGMIHSIMYLTSSIPDLVFAVCMCARYQAKPTEKHLHVVKRIFQYLKGIIAISLWYSKDSFITLTAYADADHTEPNINLQTSSQKLCHEKDSNFLVEKLGYPAFLIRAEVSEIYMHQFWHTVTKIKNSSSYKFKLDKKQFIIDVEVFRDILQICPRLPNQEFDALPSDEEIVTFIKELGGGMNMALSFIQLKYGGNQVKLSDPKQALRGRHPMLILVVVINKCVVVWRLALPFLVFFGFVCPGIPGF</sequence>
<dbReference type="InterPro" id="IPR036397">
    <property type="entry name" value="RNaseH_sf"/>
</dbReference>
<dbReference type="PANTHER" id="PTHR11439:SF495">
    <property type="entry name" value="REVERSE TRANSCRIPTASE, RNA-DEPENDENT DNA POLYMERASE-RELATED"/>
    <property type="match status" value="1"/>
</dbReference>
<protein>
    <submittedName>
        <fullName evidence="3">Uncharacterized mitochondrial protein AtMg00810-like</fullName>
    </submittedName>
</protein>
<dbReference type="AlphaFoldDB" id="A0A6L2L487"/>
<feature type="transmembrane region" description="Helical" evidence="1">
    <location>
        <begin position="427"/>
        <end position="453"/>
    </location>
</feature>
<dbReference type="EMBL" id="BKCJ010003419">
    <property type="protein sequence ID" value="GEU54974.1"/>
    <property type="molecule type" value="Genomic_DNA"/>
</dbReference>
<name>A0A6L2L487_TANCI</name>
<dbReference type="SUPFAM" id="SSF53098">
    <property type="entry name" value="Ribonuclease H-like"/>
    <property type="match status" value="1"/>
</dbReference>
<reference evidence="3" key="1">
    <citation type="journal article" date="2019" name="Sci. Rep.">
        <title>Draft genome of Tanacetum cinerariifolium, the natural source of mosquito coil.</title>
        <authorList>
            <person name="Yamashiro T."/>
            <person name="Shiraishi A."/>
            <person name="Satake H."/>
            <person name="Nakayama K."/>
        </authorList>
    </citation>
    <scope>NUCLEOTIDE SEQUENCE</scope>
</reference>
<feature type="domain" description="Integrase catalytic" evidence="2">
    <location>
        <begin position="1"/>
        <end position="124"/>
    </location>
</feature>
<keyword evidence="1" id="KW-0472">Membrane</keyword>
<keyword evidence="1" id="KW-1133">Transmembrane helix</keyword>
<comment type="caution">
    <text evidence="3">The sequence shown here is derived from an EMBL/GenBank/DDBJ whole genome shotgun (WGS) entry which is preliminary data.</text>
</comment>
<dbReference type="PROSITE" id="PS50994">
    <property type="entry name" value="INTEGRASE"/>
    <property type="match status" value="1"/>
</dbReference>
<dbReference type="GO" id="GO:0003676">
    <property type="term" value="F:nucleic acid binding"/>
    <property type="evidence" value="ECO:0007669"/>
    <property type="project" value="InterPro"/>
</dbReference>
<keyword evidence="1" id="KW-0812">Transmembrane</keyword>
<dbReference type="InterPro" id="IPR012337">
    <property type="entry name" value="RNaseH-like_sf"/>
</dbReference>
<evidence type="ECO:0000256" key="1">
    <source>
        <dbReference type="SAM" id="Phobius"/>
    </source>
</evidence>